<reference evidence="1" key="1">
    <citation type="submission" date="2020-02" db="EMBL/GenBank/DDBJ databases">
        <authorList>
            <person name="Meier V. D."/>
        </authorList>
    </citation>
    <scope>NUCLEOTIDE SEQUENCE</scope>
    <source>
        <strain evidence="1">AVDCRST_MAG59</strain>
    </source>
</reference>
<proteinExistence type="predicted"/>
<accession>A0A6J4U3C6</accession>
<dbReference type="EMBL" id="CADCWF010000030">
    <property type="protein sequence ID" value="CAA9538900.1"/>
    <property type="molecule type" value="Genomic_DNA"/>
</dbReference>
<sequence>MTNVFAAIGQHRDDPDRLLLLGTDGLHYVQALPDGEPVPVEVDDAWQVDDDCPRVDEIAG</sequence>
<evidence type="ECO:0000313" key="1">
    <source>
        <dbReference type="EMBL" id="CAA9538900.1"/>
    </source>
</evidence>
<name>A0A6J4U3C6_9BACT</name>
<protein>
    <submittedName>
        <fullName evidence="1">Uncharacterized protein</fullName>
    </submittedName>
</protein>
<gene>
    <name evidence="1" type="ORF">AVDCRST_MAG59-617</name>
</gene>
<organism evidence="1">
    <name type="scientific">uncultured Thermomicrobiales bacterium</name>
    <dbReference type="NCBI Taxonomy" id="1645740"/>
    <lineage>
        <taxon>Bacteria</taxon>
        <taxon>Pseudomonadati</taxon>
        <taxon>Thermomicrobiota</taxon>
        <taxon>Thermomicrobia</taxon>
        <taxon>Thermomicrobiales</taxon>
        <taxon>environmental samples</taxon>
    </lineage>
</organism>
<dbReference type="AlphaFoldDB" id="A0A6J4U3C6"/>